<name>A0A8R1IA51_CAEJA</name>
<evidence type="ECO:0000313" key="1">
    <source>
        <dbReference type="EnsemblMetazoa" id="CJA26158.1"/>
    </source>
</evidence>
<keyword evidence="2" id="KW-1185">Reference proteome</keyword>
<proteinExistence type="predicted"/>
<dbReference type="Proteomes" id="UP000005237">
    <property type="component" value="Unassembled WGS sequence"/>
</dbReference>
<accession>A0A8R1IA51</accession>
<dbReference type="EnsemblMetazoa" id="CJA26158.1">
    <property type="protein sequence ID" value="CJA26158.1"/>
    <property type="gene ID" value="WBGene00181730"/>
</dbReference>
<dbReference type="AlphaFoldDB" id="A0A8R1IA51"/>
<evidence type="ECO:0000313" key="2">
    <source>
        <dbReference type="Proteomes" id="UP000005237"/>
    </source>
</evidence>
<reference evidence="2" key="1">
    <citation type="submission" date="2010-08" db="EMBL/GenBank/DDBJ databases">
        <authorList>
            <consortium name="Caenorhabditis japonica Sequencing Consortium"/>
            <person name="Wilson R.K."/>
        </authorList>
    </citation>
    <scope>NUCLEOTIDE SEQUENCE [LARGE SCALE GENOMIC DNA]</scope>
    <source>
        <strain evidence="2">DF5081</strain>
    </source>
</reference>
<organism evidence="1 2">
    <name type="scientific">Caenorhabditis japonica</name>
    <dbReference type="NCBI Taxonomy" id="281687"/>
    <lineage>
        <taxon>Eukaryota</taxon>
        <taxon>Metazoa</taxon>
        <taxon>Ecdysozoa</taxon>
        <taxon>Nematoda</taxon>
        <taxon>Chromadorea</taxon>
        <taxon>Rhabditida</taxon>
        <taxon>Rhabditina</taxon>
        <taxon>Rhabditomorpha</taxon>
        <taxon>Rhabditoidea</taxon>
        <taxon>Rhabditidae</taxon>
        <taxon>Peloderinae</taxon>
        <taxon>Caenorhabditis</taxon>
    </lineage>
</organism>
<sequence length="77" mass="8910">MKRARKRCRPEVILRETENHTVTGATERCSDRAATVTEASSRTRSMKDRPDRFKLAVPHTILNSRGNVPNRHIVTYY</sequence>
<protein>
    <submittedName>
        <fullName evidence="1">Uncharacterized protein</fullName>
    </submittedName>
</protein>
<reference evidence="1" key="2">
    <citation type="submission" date="2022-06" db="UniProtKB">
        <authorList>
            <consortium name="EnsemblMetazoa"/>
        </authorList>
    </citation>
    <scope>IDENTIFICATION</scope>
    <source>
        <strain evidence="1">DF5081</strain>
    </source>
</reference>